<reference evidence="2 3" key="1">
    <citation type="submission" date="2016-10" db="EMBL/GenBank/DDBJ databases">
        <authorList>
            <person name="de Groot N.N."/>
        </authorList>
    </citation>
    <scope>NUCLEOTIDE SEQUENCE [LARGE SCALE GENOMIC DNA]</scope>
    <source>
        <strain evidence="2 3">DSM 22900</strain>
    </source>
</reference>
<keyword evidence="3" id="KW-1185">Reference proteome</keyword>
<dbReference type="InterPro" id="IPR008969">
    <property type="entry name" value="CarboxyPept-like_regulatory"/>
</dbReference>
<dbReference type="Pfam" id="PF13620">
    <property type="entry name" value="CarboxypepD_reg"/>
    <property type="match status" value="1"/>
</dbReference>
<dbReference type="GO" id="GO:0004180">
    <property type="term" value="F:carboxypeptidase activity"/>
    <property type="evidence" value="ECO:0007669"/>
    <property type="project" value="UniProtKB-KW"/>
</dbReference>
<keyword evidence="2" id="KW-0378">Hydrolase</keyword>
<feature type="chain" id="PRO_5011469515" evidence="1">
    <location>
        <begin position="25"/>
        <end position="897"/>
    </location>
</feature>
<dbReference type="Proteomes" id="UP000199577">
    <property type="component" value="Unassembled WGS sequence"/>
</dbReference>
<name>A0A1I1IUW1_9SPHI</name>
<dbReference type="SUPFAM" id="SSF49464">
    <property type="entry name" value="Carboxypeptidase regulatory domain-like"/>
    <property type="match status" value="1"/>
</dbReference>
<keyword evidence="2" id="KW-0121">Carboxypeptidase</keyword>
<dbReference type="STRING" id="623281.SAMN05421747_11059"/>
<evidence type="ECO:0000313" key="2">
    <source>
        <dbReference type="EMBL" id="SFC40044.1"/>
    </source>
</evidence>
<dbReference type="RefSeq" id="WP_090973777.1">
    <property type="nucleotide sequence ID" value="NZ_FOLL01000010.1"/>
</dbReference>
<dbReference type="EMBL" id="FOLL01000010">
    <property type="protein sequence ID" value="SFC40044.1"/>
    <property type="molecule type" value="Genomic_DNA"/>
</dbReference>
<evidence type="ECO:0000313" key="3">
    <source>
        <dbReference type="Proteomes" id="UP000199577"/>
    </source>
</evidence>
<evidence type="ECO:0000256" key="1">
    <source>
        <dbReference type="SAM" id="SignalP"/>
    </source>
</evidence>
<dbReference type="SUPFAM" id="SSF56935">
    <property type="entry name" value="Porins"/>
    <property type="match status" value="1"/>
</dbReference>
<accession>A0A1I1IUW1</accession>
<dbReference type="AlphaFoldDB" id="A0A1I1IUW1"/>
<sequence length="897" mass="100594">MIFLKPAGLLFTLFLLCPGAGVLAQQQTIQGSLKTADGKPVPHASVTVRNPQDRIVAFKTSDASGNFSIVLPAEAPLDSLRLLVNHLGYAGVNLPILRERSRYDITLEEKPIDLSEVNVKSRPRIDTRGDTLRYDVGSFAKAEDRSIGDVLKRMPGMEVSESGQIKYNGQNISNLYIDGDDLLDDKYAIGTKTIPHAMVQKLEVLQNHQPLKVLKNKALSDRVALNLVIKDEARLKLTGQVKAGAGLPHQYDSELNSILFNKKYKMLNVAKGNNVGEDLASDFTAFGLSDMLTGAGNSRPQALLSSGTAGSPPLPKQRYYFNNSGSLNLNNLVNLKNGLQLKANINGLLDGNDMAYNSWSELYLGNDTIRYSEWQDIGRDPFLTGVSLTAMANEEEHYFSNVFKLNYSGDRGSSALLSNDMDMRQGLHNRLCDFSNTLEYTPALKNGNVINLYWYVNHFNQPQTLIITPGINEEVLNAGMPLAGIRQFGETPTWFSRASAAYRLTKGLIRQRYRTGVINEWQRLHSALRLTQTDGRETPYARSDDNNLHWQRHQFFVDGTYEYKQGPWEATATLPLAVLRIAYHDDAFALDESKSRLLFNPSMRLKRMTTREDYLSLDYRYTNQMGNINGVFRGAVLTNYRSIEANDAGLQERDSHNIGLRYHFQRAISMLFMNAGVTYTRSTANTIAASVVTDNIARTVLLPINNDVSSVNLNAGVSRFIFALGATASLSASWSTSRFNQLLNGETLPFNNRSLTVNPAFEVRLFDKISFNYNGTGTWTTSRLVLEEASAHVPDRQIRRFDQSIGLSYSPLKRTFLRVNGRHQYTSQAQLNDISYFFADANIRYTLAKWRTDIELNLTNLADITSYETYSLSANRLGYSHYQLRGRMAVLKCVFNL</sequence>
<dbReference type="OrthoDB" id="603275at2"/>
<gene>
    <name evidence="2" type="ORF">SAMN05421747_11059</name>
</gene>
<organism evidence="2 3">
    <name type="scientific">Parapedobacter composti</name>
    <dbReference type="NCBI Taxonomy" id="623281"/>
    <lineage>
        <taxon>Bacteria</taxon>
        <taxon>Pseudomonadati</taxon>
        <taxon>Bacteroidota</taxon>
        <taxon>Sphingobacteriia</taxon>
        <taxon>Sphingobacteriales</taxon>
        <taxon>Sphingobacteriaceae</taxon>
        <taxon>Parapedobacter</taxon>
    </lineage>
</organism>
<keyword evidence="1" id="KW-0732">Signal</keyword>
<keyword evidence="2" id="KW-0645">Protease</keyword>
<proteinExistence type="predicted"/>
<feature type="signal peptide" evidence="1">
    <location>
        <begin position="1"/>
        <end position="24"/>
    </location>
</feature>
<protein>
    <submittedName>
        <fullName evidence="2">Carboxypeptidase regulatory-like domain-containing protein</fullName>
    </submittedName>
</protein>